<dbReference type="Proteomes" id="UP001369815">
    <property type="component" value="Unassembled WGS sequence"/>
</dbReference>
<comment type="subcellular location">
    <subcellularLocation>
        <location evidence="1">Golgi apparatus membrane</location>
        <topology evidence="1">Peripheral membrane protein</topology>
    </subcellularLocation>
</comment>
<evidence type="ECO:0000259" key="8">
    <source>
        <dbReference type="Pfam" id="PF20649"/>
    </source>
</evidence>
<feature type="domain" description="Conserved oligomeric Golgi complex subunit 5 N-terminal" evidence="7">
    <location>
        <begin position="120"/>
        <end position="252"/>
    </location>
</feature>
<dbReference type="InterPro" id="IPR049176">
    <property type="entry name" value="COG5_N"/>
</dbReference>
<dbReference type="InterPro" id="IPR048485">
    <property type="entry name" value="COG5_helical"/>
</dbReference>
<dbReference type="PANTHER" id="PTHR13228">
    <property type="entry name" value="CONSERVED OLIGOMERIC GOLGI COMPLEX COMPONENT 5"/>
    <property type="match status" value="1"/>
</dbReference>
<evidence type="ECO:0000256" key="5">
    <source>
        <dbReference type="SAM" id="Coils"/>
    </source>
</evidence>
<dbReference type="AlphaFoldDB" id="A0AAX6MLY8"/>
<feature type="compositionally biased region" description="Low complexity" evidence="6">
    <location>
        <begin position="64"/>
        <end position="82"/>
    </location>
</feature>
<accession>A0AAX6MLY8</accession>
<feature type="domain" description="Conserved oligomeric Golgi complex subunit 5 helical" evidence="8">
    <location>
        <begin position="305"/>
        <end position="513"/>
    </location>
</feature>
<comment type="caution">
    <text evidence="9">The sequence shown here is derived from an EMBL/GenBank/DDBJ whole genome shotgun (WGS) entry which is preliminary data.</text>
</comment>
<dbReference type="PANTHER" id="PTHR13228:SF3">
    <property type="entry name" value="CONSERVED OLIGOMERIC GOLGI COMPLEX SUBUNIT 5"/>
    <property type="match status" value="1"/>
</dbReference>
<dbReference type="GO" id="GO:0006891">
    <property type="term" value="P:intra-Golgi vesicle-mediated transport"/>
    <property type="evidence" value="ECO:0007669"/>
    <property type="project" value="InterPro"/>
</dbReference>
<dbReference type="Pfam" id="PF20649">
    <property type="entry name" value="COG5_C"/>
    <property type="match status" value="1"/>
</dbReference>
<gene>
    <name evidence="9" type="ORF">Daesc_005985</name>
</gene>
<evidence type="ECO:0000313" key="9">
    <source>
        <dbReference type="EMBL" id="KAK6953680.1"/>
    </source>
</evidence>
<dbReference type="GO" id="GO:0017119">
    <property type="term" value="C:Golgi transport complex"/>
    <property type="evidence" value="ECO:0007669"/>
    <property type="project" value="InterPro"/>
</dbReference>
<reference evidence="9 10" key="1">
    <citation type="journal article" date="2024" name="Front Chem Biol">
        <title>Unveiling the potential of Daldinia eschscholtzii MFLUCC 19-0629 through bioactivity and bioinformatics studies for enhanced sustainable agriculture production.</title>
        <authorList>
            <person name="Brooks S."/>
            <person name="Weaver J.A."/>
            <person name="Klomchit A."/>
            <person name="Alharthi S.A."/>
            <person name="Onlamun T."/>
            <person name="Nurani R."/>
            <person name="Vong T.K."/>
            <person name="Alberti F."/>
            <person name="Greco C."/>
        </authorList>
    </citation>
    <scope>NUCLEOTIDE SEQUENCE [LARGE SCALE GENOMIC DNA]</scope>
    <source>
        <strain evidence="9">MFLUCC 19-0629</strain>
    </source>
</reference>
<dbReference type="GO" id="GO:0000139">
    <property type="term" value="C:Golgi membrane"/>
    <property type="evidence" value="ECO:0007669"/>
    <property type="project" value="UniProtKB-SubCell"/>
</dbReference>
<dbReference type="Pfam" id="PF10392">
    <property type="entry name" value="COG5_N"/>
    <property type="match status" value="1"/>
</dbReference>
<evidence type="ECO:0000256" key="6">
    <source>
        <dbReference type="SAM" id="MobiDB-lite"/>
    </source>
</evidence>
<dbReference type="EMBL" id="JBANMG010000005">
    <property type="protein sequence ID" value="KAK6953680.1"/>
    <property type="molecule type" value="Genomic_DNA"/>
</dbReference>
<sequence>MSNNNQNGGLLGGLVGGVDNVLTGGEKANGQGGLLGGLGGAVGSTTEGLGKGLNSTTRGVGNAVGQTTEGVGNTVGGVTNSVGSTVGGVTGAGGASKKNDDNAFKSYANEDEDASYVDYDAFLDPDFSPSSFANSLVLATNNPNDTPLDLSTPLSKVLFDAQEVDSHIDLLTTRSAIPLLTYTKEQTEASGKIISEIDNQVKSLNESYKQLEKEVIQKHAEADEVRQVASRLWETLKLGRSVGRCLQLGRQLEIQHAEISSSASATTTSSNKKEDHRALVRCAHTILSLREILDKKAPGEEGHGLDKINAIKSLQDNVIGPIEKSVKNTSEQIIREFSIGSASGTATFAQSEEVKARTISAAITLYLISPVTGTKPDKWTPLLLLQILEVYLRNALQSSVASLARSLATLPSLDRTLAEISSRCQNIIALEIILASTNAPAHPLLPAHKHASDKSNLLQPLLAYLETGSLASYFWRTMASSLATRVQEIVNRGGVSARTLKTNRNSVGEAIRECVIRGTQPPSTVATAKGKTPKGENEKSGGWDREVAVMVSSVVGNLGR</sequence>
<evidence type="ECO:0000256" key="2">
    <source>
        <dbReference type="ARBA" id="ARBA00020974"/>
    </source>
</evidence>
<keyword evidence="10" id="KW-1185">Reference proteome</keyword>
<evidence type="ECO:0000256" key="4">
    <source>
        <dbReference type="ARBA" id="ARBA00023136"/>
    </source>
</evidence>
<name>A0AAX6MLY8_9PEZI</name>
<keyword evidence="3" id="KW-0333">Golgi apparatus</keyword>
<organism evidence="9 10">
    <name type="scientific">Daldinia eschscholtzii</name>
    <dbReference type="NCBI Taxonomy" id="292717"/>
    <lineage>
        <taxon>Eukaryota</taxon>
        <taxon>Fungi</taxon>
        <taxon>Dikarya</taxon>
        <taxon>Ascomycota</taxon>
        <taxon>Pezizomycotina</taxon>
        <taxon>Sordariomycetes</taxon>
        <taxon>Xylariomycetidae</taxon>
        <taxon>Xylariales</taxon>
        <taxon>Hypoxylaceae</taxon>
        <taxon>Daldinia</taxon>
    </lineage>
</organism>
<dbReference type="InterPro" id="IPR019465">
    <property type="entry name" value="Cog5"/>
</dbReference>
<evidence type="ECO:0000256" key="3">
    <source>
        <dbReference type="ARBA" id="ARBA00023034"/>
    </source>
</evidence>
<feature type="region of interest" description="Disordered" evidence="6">
    <location>
        <begin position="521"/>
        <end position="541"/>
    </location>
</feature>
<evidence type="ECO:0000259" key="7">
    <source>
        <dbReference type="Pfam" id="PF10392"/>
    </source>
</evidence>
<evidence type="ECO:0000256" key="1">
    <source>
        <dbReference type="ARBA" id="ARBA00004395"/>
    </source>
</evidence>
<keyword evidence="4" id="KW-0472">Membrane</keyword>
<proteinExistence type="predicted"/>
<keyword evidence="5" id="KW-0175">Coiled coil</keyword>
<feature type="coiled-coil region" evidence="5">
    <location>
        <begin position="194"/>
        <end position="228"/>
    </location>
</feature>
<evidence type="ECO:0000313" key="10">
    <source>
        <dbReference type="Proteomes" id="UP001369815"/>
    </source>
</evidence>
<feature type="region of interest" description="Disordered" evidence="6">
    <location>
        <begin position="49"/>
        <end position="82"/>
    </location>
</feature>
<protein>
    <recommendedName>
        <fullName evidence="2">Conserved oligomeric Golgi complex subunit 5</fullName>
    </recommendedName>
</protein>